<dbReference type="SUPFAM" id="SSF47336">
    <property type="entry name" value="ACP-like"/>
    <property type="match status" value="1"/>
</dbReference>
<dbReference type="InterPro" id="IPR020802">
    <property type="entry name" value="TesA-like"/>
</dbReference>
<reference evidence="7" key="1">
    <citation type="submission" date="2016-10" db="EMBL/GenBank/DDBJ databases">
        <authorList>
            <person name="Varghese N."/>
            <person name="Submissions S."/>
        </authorList>
    </citation>
    <scope>NUCLEOTIDE SEQUENCE [LARGE SCALE GENOMIC DNA]</scope>
    <source>
        <strain evidence="7">DSM 45421</strain>
    </source>
</reference>
<gene>
    <name evidence="6" type="ORF">SAMN05660690_1259</name>
</gene>
<dbReference type="GO" id="GO:0031177">
    <property type="term" value="F:phosphopantetheine binding"/>
    <property type="evidence" value="ECO:0007669"/>
    <property type="project" value="InterPro"/>
</dbReference>
<dbReference type="InterPro" id="IPR020806">
    <property type="entry name" value="PKS_PP-bd"/>
</dbReference>
<sequence length="872" mass="90614">MTDTDPGTADGPAAAAGAGSVAAALGAVVAARPASLAVTSPDLSLTYAELADRAAACARRLRTLTPETVAETAPVAVLGTPSAALVVAMVGVVLSGRPLVVLDSQLPVGRLQQIQEMAGAALCLAEPALRDRVAGLRDAPVVADLHEVVAPGGEFPAGTPEPDGPRPALTSPATIVFTSGSTGRPKGVVHSHGLVLAEAALTARHLGIGPGTRVAQLLPPSFSLGEHCVFGTLLAGGSLHVLDPRAAGIRGVPDWLRREGVQVTSLTPSLLRAVAGATPDGEPLDDLRLVACAGEALQARDVRTARERLGPVTVVNGLGSSETCQITFLPLGPEDPLPDGAVPAGRPVETKDVEVVDGEGRVLPPGEVGGLRVTAPFLSSYLDGGGDVFRATDDGRQSFRMGDRARFDEAGVLHVLGRADDAVKVGGYLVEPAEVEAALRGQSGVADAAVLAVPTGSDARLVGYAVPDGAGRTPSPAQLRRGLVAALPSWMVPAEIRLLGELPRTERGKVDRGALPRPAPPSDEPPQGEWERRVAELFATVLGRRDVGRDVSLTSLGGDSLTVEELLTRMAEQYGVVLSTSDVAEAPTVRELAAVLAAHGAGSGPDAAPAPGRRRGRHGSLVALRATGERPPVLCFAGAGAGGQAFLPLADALGPDQPVFAFQPHGLEEWALPDLTVRMAARRHLRRVRELQPSGPYRLVGHSMGGLVALQVARLLTAAGEDVRAVTLIDTFAPPSLARRAGLPSTDGKRSEVLFALSDPPVGGADDATPPPRELWRRRVVALLGPLVRPSATRMEGLRELGVRTSLMHRPQPWSGRVRVYVSHLNPDDPQAWRALLPGPIDVVTLNGDHNSLLRSPHVEEIARGIAEDDDR</sequence>
<dbReference type="AlphaFoldDB" id="A0A1G6L959"/>
<dbReference type="InterPro" id="IPR020845">
    <property type="entry name" value="AMP-binding_CS"/>
</dbReference>
<feature type="domain" description="Carrier" evidence="5">
    <location>
        <begin position="525"/>
        <end position="600"/>
    </location>
</feature>
<dbReference type="Gene3D" id="3.40.50.12780">
    <property type="entry name" value="N-terminal domain of ligase-like"/>
    <property type="match status" value="1"/>
</dbReference>
<dbReference type="InterPro" id="IPR042099">
    <property type="entry name" value="ANL_N_sf"/>
</dbReference>
<evidence type="ECO:0000313" key="7">
    <source>
        <dbReference type="Proteomes" id="UP000199416"/>
    </source>
</evidence>
<dbReference type="Pfam" id="PF00550">
    <property type="entry name" value="PP-binding"/>
    <property type="match status" value="1"/>
</dbReference>
<dbReference type="InterPro" id="IPR001031">
    <property type="entry name" value="Thioesterase"/>
</dbReference>
<dbReference type="Gene3D" id="1.10.1200.10">
    <property type="entry name" value="ACP-like"/>
    <property type="match status" value="1"/>
</dbReference>
<dbReference type="SMART" id="SM00824">
    <property type="entry name" value="PKS_TE"/>
    <property type="match status" value="1"/>
</dbReference>
<dbReference type="InterPro" id="IPR036736">
    <property type="entry name" value="ACP-like_sf"/>
</dbReference>
<organism evidence="6 7">
    <name type="scientific">Geodermatophilus telluris</name>
    <dbReference type="NCBI Taxonomy" id="1190417"/>
    <lineage>
        <taxon>Bacteria</taxon>
        <taxon>Bacillati</taxon>
        <taxon>Actinomycetota</taxon>
        <taxon>Actinomycetes</taxon>
        <taxon>Geodermatophilales</taxon>
        <taxon>Geodermatophilaceae</taxon>
        <taxon>Geodermatophilus</taxon>
    </lineage>
</organism>
<dbReference type="InterPro" id="IPR045851">
    <property type="entry name" value="AMP-bd_C_sf"/>
</dbReference>
<keyword evidence="3" id="KW-0597">Phosphoprotein</keyword>
<proteinExistence type="predicted"/>
<dbReference type="Pfam" id="PF00975">
    <property type="entry name" value="Thioesterase"/>
    <property type="match status" value="1"/>
</dbReference>
<evidence type="ECO:0000259" key="5">
    <source>
        <dbReference type="PROSITE" id="PS50075"/>
    </source>
</evidence>
<comment type="cofactor">
    <cofactor evidence="1">
        <name>pantetheine 4'-phosphate</name>
        <dbReference type="ChEBI" id="CHEBI:47942"/>
    </cofactor>
</comment>
<dbReference type="Pfam" id="PF13193">
    <property type="entry name" value="AMP-binding_C"/>
    <property type="match status" value="1"/>
</dbReference>
<dbReference type="PANTHER" id="PTHR45527">
    <property type="entry name" value="NONRIBOSOMAL PEPTIDE SYNTHETASE"/>
    <property type="match status" value="1"/>
</dbReference>
<keyword evidence="7" id="KW-1185">Reference proteome</keyword>
<dbReference type="PROSITE" id="PS00455">
    <property type="entry name" value="AMP_BINDING"/>
    <property type="match status" value="1"/>
</dbReference>
<dbReference type="PROSITE" id="PS50075">
    <property type="entry name" value="CARRIER"/>
    <property type="match status" value="1"/>
</dbReference>
<dbReference type="SMART" id="SM00823">
    <property type="entry name" value="PKS_PP"/>
    <property type="match status" value="1"/>
</dbReference>
<feature type="region of interest" description="Disordered" evidence="4">
    <location>
        <begin position="507"/>
        <end position="530"/>
    </location>
</feature>
<dbReference type="GO" id="GO:0043041">
    <property type="term" value="P:amino acid activation for nonribosomal peptide biosynthetic process"/>
    <property type="evidence" value="ECO:0007669"/>
    <property type="project" value="TreeGrafter"/>
</dbReference>
<evidence type="ECO:0000256" key="2">
    <source>
        <dbReference type="ARBA" id="ARBA00022450"/>
    </source>
</evidence>
<evidence type="ECO:0000256" key="4">
    <source>
        <dbReference type="SAM" id="MobiDB-lite"/>
    </source>
</evidence>
<dbReference type="InterPro" id="IPR000873">
    <property type="entry name" value="AMP-dep_synth/lig_dom"/>
</dbReference>
<dbReference type="PANTHER" id="PTHR45527:SF1">
    <property type="entry name" value="FATTY ACID SYNTHASE"/>
    <property type="match status" value="1"/>
</dbReference>
<dbReference type="Gene3D" id="3.30.300.30">
    <property type="match status" value="1"/>
</dbReference>
<dbReference type="InterPro" id="IPR025110">
    <property type="entry name" value="AMP-bd_C"/>
</dbReference>
<protein>
    <submittedName>
        <fullName evidence="6">Acyl-CoA synthetase (AMP-forming)/AMP-acid ligase II</fullName>
    </submittedName>
</protein>
<keyword evidence="2" id="KW-0596">Phosphopantetheine</keyword>
<keyword evidence="6" id="KW-0436">Ligase</keyword>
<dbReference type="GO" id="GO:0044550">
    <property type="term" value="P:secondary metabolite biosynthetic process"/>
    <property type="evidence" value="ECO:0007669"/>
    <property type="project" value="TreeGrafter"/>
</dbReference>
<accession>A0A1G6L959</accession>
<evidence type="ECO:0000256" key="3">
    <source>
        <dbReference type="ARBA" id="ARBA00022553"/>
    </source>
</evidence>
<evidence type="ECO:0000313" key="6">
    <source>
        <dbReference type="EMBL" id="SDC39617.1"/>
    </source>
</evidence>
<evidence type="ECO:0000256" key="1">
    <source>
        <dbReference type="ARBA" id="ARBA00001957"/>
    </source>
</evidence>
<dbReference type="SUPFAM" id="SSF56801">
    <property type="entry name" value="Acetyl-CoA synthetase-like"/>
    <property type="match status" value="1"/>
</dbReference>
<dbReference type="SUPFAM" id="SSF53474">
    <property type="entry name" value="alpha/beta-Hydrolases"/>
    <property type="match status" value="1"/>
</dbReference>
<dbReference type="Pfam" id="PF00501">
    <property type="entry name" value="AMP-binding"/>
    <property type="match status" value="1"/>
</dbReference>
<dbReference type="Proteomes" id="UP000199416">
    <property type="component" value="Unassembled WGS sequence"/>
</dbReference>
<dbReference type="EMBL" id="FMZF01000002">
    <property type="protein sequence ID" value="SDC39617.1"/>
    <property type="molecule type" value="Genomic_DNA"/>
</dbReference>
<dbReference type="InterPro" id="IPR009081">
    <property type="entry name" value="PP-bd_ACP"/>
</dbReference>
<dbReference type="STRING" id="1190417.SAMN05660690_1259"/>
<dbReference type="Gene3D" id="3.40.50.1820">
    <property type="entry name" value="alpha/beta hydrolase"/>
    <property type="match status" value="1"/>
</dbReference>
<dbReference type="InterPro" id="IPR029058">
    <property type="entry name" value="AB_hydrolase_fold"/>
</dbReference>
<dbReference type="GO" id="GO:0016874">
    <property type="term" value="F:ligase activity"/>
    <property type="evidence" value="ECO:0007669"/>
    <property type="project" value="UniProtKB-KW"/>
</dbReference>
<dbReference type="GO" id="GO:0005829">
    <property type="term" value="C:cytosol"/>
    <property type="evidence" value="ECO:0007669"/>
    <property type="project" value="TreeGrafter"/>
</dbReference>
<name>A0A1G6L959_9ACTN</name>